<keyword evidence="6" id="KW-0539">Nucleus</keyword>
<dbReference type="Proteomes" id="UP000230233">
    <property type="component" value="Chromosome III"/>
</dbReference>
<keyword evidence="10" id="KW-1185">Reference proteome</keyword>
<dbReference type="OrthoDB" id="10025739at2759"/>
<sequence length="123" mass="13136">MEVDPSSSSSSDEECEPSVGSAAYVHSASVKLSVGCVDAARTIAGVIKIDKEPSRSGARREVSSEGEYVVINIESRDPKSLSKSISNAVDMIELSAKTLKMCNSFTKTKENGLKRKLPDKSLP</sequence>
<dbReference type="GO" id="GO:0005634">
    <property type="term" value="C:nucleus"/>
    <property type="evidence" value="ECO:0007669"/>
    <property type="project" value="UniProtKB-SubCell"/>
</dbReference>
<dbReference type="AlphaFoldDB" id="A0A2G5UGK3"/>
<comment type="function">
    <text evidence="7">Component of the EKC/KEOPS complex that is required for the formation of a threonylcarbamoyl group on adenosine at position 37 (t(6)A37) in tRNAs that read codons beginning with adenine. The complex is probably involved in the transfer of the threonylcarbamoyl moiety of threonylcarbamoyl-AMP (TC-AMP) to the N6 group of A37. LAGE3 functions as a dimerization module for the complex.</text>
</comment>
<dbReference type="Pfam" id="PF09341">
    <property type="entry name" value="Pcc1"/>
    <property type="match status" value="1"/>
</dbReference>
<keyword evidence="5" id="KW-0819">tRNA processing</keyword>
<evidence type="ECO:0000256" key="3">
    <source>
        <dbReference type="ARBA" id="ARBA00007073"/>
    </source>
</evidence>
<evidence type="ECO:0000313" key="9">
    <source>
        <dbReference type="EMBL" id="PIC38680.1"/>
    </source>
</evidence>
<comment type="caution">
    <text evidence="9">The sequence shown here is derived from an EMBL/GenBank/DDBJ whole genome shotgun (WGS) entry which is preliminary data.</text>
</comment>
<reference evidence="10" key="1">
    <citation type="submission" date="2017-10" db="EMBL/GenBank/DDBJ databases">
        <title>Rapid genome shrinkage in a self-fertile nematode reveals novel sperm competition proteins.</title>
        <authorList>
            <person name="Yin D."/>
            <person name="Schwarz E.M."/>
            <person name="Thomas C.G."/>
            <person name="Felde R.L."/>
            <person name="Korf I.F."/>
            <person name="Cutter A.D."/>
            <person name="Schartner C.M."/>
            <person name="Ralston E.J."/>
            <person name="Meyer B.J."/>
            <person name="Haag E.S."/>
        </authorList>
    </citation>
    <scope>NUCLEOTIDE SEQUENCE [LARGE SCALE GENOMIC DNA]</scope>
    <source>
        <strain evidence="10">JU1422</strain>
    </source>
</reference>
<organism evidence="9 10">
    <name type="scientific">Caenorhabditis nigoni</name>
    <dbReference type="NCBI Taxonomy" id="1611254"/>
    <lineage>
        <taxon>Eukaryota</taxon>
        <taxon>Metazoa</taxon>
        <taxon>Ecdysozoa</taxon>
        <taxon>Nematoda</taxon>
        <taxon>Chromadorea</taxon>
        <taxon>Rhabditida</taxon>
        <taxon>Rhabditina</taxon>
        <taxon>Rhabditomorpha</taxon>
        <taxon>Rhabditoidea</taxon>
        <taxon>Rhabditidae</taxon>
        <taxon>Peloderinae</taxon>
        <taxon>Caenorhabditis</taxon>
    </lineage>
</organism>
<dbReference type="GO" id="GO:0008033">
    <property type="term" value="P:tRNA processing"/>
    <property type="evidence" value="ECO:0007669"/>
    <property type="project" value="UniProtKB-KW"/>
</dbReference>
<evidence type="ECO:0000256" key="7">
    <source>
        <dbReference type="ARBA" id="ARBA00053047"/>
    </source>
</evidence>
<evidence type="ECO:0000256" key="2">
    <source>
        <dbReference type="ARBA" id="ARBA00004496"/>
    </source>
</evidence>
<evidence type="ECO:0000256" key="4">
    <source>
        <dbReference type="ARBA" id="ARBA00022490"/>
    </source>
</evidence>
<dbReference type="GO" id="GO:0005737">
    <property type="term" value="C:cytoplasm"/>
    <property type="evidence" value="ECO:0007669"/>
    <property type="project" value="UniProtKB-SubCell"/>
</dbReference>
<dbReference type="FunFam" id="3.30.310.50:FF:000005">
    <property type="entry name" value="L antigen family member 3"/>
    <property type="match status" value="1"/>
</dbReference>
<accession>A0A2G5UGK3</accession>
<gene>
    <name evidence="9" type="primary">Cni-F59A2.5</name>
    <name evidence="9" type="synonym">Cnig_chr_III.g10609</name>
    <name evidence="9" type="ORF">B9Z55_010609</name>
</gene>
<comment type="subcellular location">
    <subcellularLocation>
        <location evidence="2">Cytoplasm</location>
    </subcellularLocation>
    <subcellularLocation>
        <location evidence="1">Nucleus</location>
    </subcellularLocation>
</comment>
<dbReference type="STRING" id="1611254.A0A2G5UGK3"/>
<evidence type="ECO:0000256" key="6">
    <source>
        <dbReference type="ARBA" id="ARBA00023242"/>
    </source>
</evidence>
<evidence type="ECO:0000256" key="1">
    <source>
        <dbReference type="ARBA" id="ARBA00004123"/>
    </source>
</evidence>
<dbReference type="InterPro" id="IPR015419">
    <property type="entry name" value="CTAG/Pcc1"/>
</dbReference>
<dbReference type="Gene3D" id="3.30.310.50">
    <property type="entry name" value="Alpha-D-phosphohexomutase, C-terminal domain"/>
    <property type="match status" value="1"/>
</dbReference>
<comment type="similarity">
    <text evidence="3">Belongs to the CTAG/PCC1 family.</text>
</comment>
<evidence type="ECO:0000256" key="5">
    <source>
        <dbReference type="ARBA" id="ARBA00022694"/>
    </source>
</evidence>
<evidence type="ECO:0000256" key="8">
    <source>
        <dbReference type="ARBA" id="ARBA00076355"/>
    </source>
</evidence>
<name>A0A2G5UGK3_9PELO</name>
<protein>
    <recommendedName>
        <fullName evidence="8">L antigen family member 3</fullName>
    </recommendedName>
</protein>
<proteinExistence type="inferred from homology"/>
<evidence type="ECO:0000313" key="10">
    <source>
        <dbReference type="Proteomes" id="UP000230233"/>
    </source>
</evidence>
<keyword evidence="4" id="KW-0963">Cytoplasm</keyword>
<dbReference type="EMBL" id="PDUG01000003">
    <property type="protein sequence ID" value="PIC38680.1"/>
    <property type="molecule type" value="Genomic_DNA"/>
</dbReference>